<dbReference type="AlphaFoldDB" id="A0A0F6UW54"/>
<dbReference type="EMBL" id="KM972225">
    <property type="protein sequence ID" value="AKE79183.1"/>
    <property type="molecule type" value="Genomic_DNA"/>
</dbReference>
<reference evidence="3" key="1">
    <citation type="journal article" date="2015" name="Appl. Environ. Microbiol.">
        <title>Eight Novel Capsular Polysaccharide Synthesis Gene Loci Identified in Nontypeable Streptococcus suis Isolates.</title>
        <authorList>
            <person name="Zheng H."/>
            <person name="Ji S."/>
            <person name="Liu Z."/>
            <person name="Lan R."/>
            <person name="Huang Y."/>
            <person name="Bai X."/>
            <person name="Gottschalk M."/>
            <person name="Xu J."/>
        </authorList>
    </citation>
    <scope>NUCLEOTIDE SEQUENCE</scope>
    <source>
        <strain evidence="3">YS103_seq</strain>
    </source>
</reference>
<keyword evidence="3" id="KW-0808">Transferase</keyword>
<dbReference type="Pfam" id="PF13439">
    <property type="entry name" value="Glyco_transf_4"/>
    <property type="match status" value="1"/>
</dbReference>
<organism evidence="3">
    <name type="scientific">Streptococcus suis</name>
    <dbReference type="NCBI Taxonomy" id="1307"/>
    <lineage>
        <taxon>Bacteria</taxon>
        <taxon>Bacillati</taxon>
        <taxon>Bacillota</taxon>
        <taxon>Bacilli</taxon>
        <taxon>Lactobacillales</taxon>
        <taxon>Streptococcaceae</taxon>
        <taxon>Streptococcus</taxon>
    </lineage>
</organism>
<evidence type="ECO:0000313" key="3">
    <source>
        <dbReference type="EMBL" id="AKE79183.1"/>
    </source>
</evidence>
<protein>
    <submittedName>
        <fullName evidence="3">Glycosyltransferase</fullName>
    </submittedName>
</protein>
<dbReference type="GO" id="GO:0016740">
    <property type="term" value="F:transferase activity"/>
    <property type="evidence" value="ECO:0007669"/>
    <property type="project" value="UniProtKB-KW"/>
</dbReference>
<sequence>MMITFTVNNIGTGGAERVVCSIANQMAKEGHIVRIVCYEKLQSFYYELEERVSIIELDPMINRRDKRWKRKLAGIFNLWRLFKAVEGSDCVVSFYSRQNCYSILVCKLRGIPIICSERDHFFLSDGKINYILRKLFYPHADGFIHQTQMVREYLRENAGVVCEDTVIPNPLWINTYPQREPVKGRIVAVGRLAEQKNYEGMLRAFKFVFKKYPHSRLYIYGAGDKSDLEILSRDLGMSEGVYFAGMTKDVIEAYRRADIFVMFSHGEGYPNALMEALAIGVPSISSDCPVGGPKDMITDGKNGFLVPCGDEKALADRLCILMTNQKLRDKFSANSIQIRETNRFELIYNLYLDYILKVKTKSDIKCKEKDS</sequence>
<dbReference type="PANTHER" id="PTHR12526:SF630">
    <property type="entry name" value="GLYCOSYLTRANSFERASE"/>
    <property type="match status" value="1"/>
</dbReference>
<dbReference type="Pfam" id="PF00534">
    <property type="entry name" value="Glycos_transf_1"/>
    <property type="match status" value="1"/>
</dbReference>
<name>A0A0F6UW54_STRSU</name>
<dbReference type="InterPro" id="IPR028098">
    <property type="entry name" value="Glyco_trans_4-like_N"/>
</dbReference>
<dbReference type="InterPro" id="IPR001296">
    <property type="entry name" value="Glyco_trans_1"/>
</dbReference>
<dbReference type="Gene3D" id="3.40.50.2000">
    <property type="entry name" value="Glycogen Phosphorylase B"/>
    <property type="match status" value="2"/>
</dbReference>
<feature type="domain" description="Glycosyltransferase subfamily 4-like N-terminal" evidence="2">
    <location>
        <begin position="13"/>
        <end position="170"/>
    </location>
</feature>
<accession>A0A0F6UW54</accession>
<gene>
    <name evidence="3" type="primary">cpsP</name>
    <name evidence="3" type="ORF">YS103.seq-orf00018</name>
</gene>
<dbReference type="SUPFAM" id="SSF53756">
    <property type="entry name" value="UDP-Glycosyltransferase/glycogen phosphorylase"/>
    <property type="match status" value="1"/>
</dbReference>
<proteinExistence type="predicted"/>
<evidence type="ECO:0000259" key="1">
    <source>
        <dbReference type="Pfam" id="PF00534"/>
    </source>
</evidence>
<dbReference type="PANTHER" id="PTHR12526">
    <property type="entry name" value="GLYCOSYLTRANSFERASE"/>
    <property type="match status" value="1"/>
</dbReference>
<feature type="domain" description="Glycosyl transferase family 1" evidence="1">
    <location>
        <begin position="185"/>
        <end position="336"/>
    </location>
</feature>
<evidence type="ECO:0000259" key="2">
    <source>
        <dbReference type="Pfam" id="PF13439"/>
    </source>
</evidence>